<dbReference type="RefSeq" id="WP_323278663.1">
    <property type="nucleotide sequence ID" value="NZ_JAYGGQ010000005.1"/>
</dbReference>
<reference evidence="3 4" key="1">
    <citation type="submission" date="2023-12" db="EMBL/GenBank/DDBJ databases">
        <title>Sinomonas terricola sp. nov, isolated from litchi orchard soil in Guangdong, PR China.</title>
        <authorList>
            <person name="Jiaxin W."/>
            <person name="Yang Z."/>
            <person name="Honghui Z."/>
        </authorList>
    </citation>
    <scope>NUCLEOTIDE SEQUENCE [LARGE SCALE GENOMIC DNA]</scope>
    <source>
        <strain evidence="3 4">JGH33</strain>
    </source>
</reference>
<evidence type="ECO:0000313" key="4">
    <source>
        <dbReference type="Proteomes" id="UP001304769"/>
    </source>
</evidence>
<keyword evidence="1" id="KW-0238">DNA-binding</keyword>
<dbReference type="InterPro" id="IPR039420">
    <property type="entry name" value="WalR-like"/>
</dbReference>
<dbReference type="PANTHER" id="PTHR43214">
    <property type="entry name" value="TWO-COMPONENT RESPONSE REGULATOR"/>
    <property type="match status" value="1"/>
</dbReference>
<dbReference type="InterPro" id="IPR000792">
    <property type="entry name" value="Tscrpt_reg_LuxR_C"/>
</dbReference>
<proteinExistence type="predicted"/>
<gene>
    <name evidence="3" type="ORF">SPF06_08795</name>
</gene>
<dbReference type="InterPro" id="IPR036388">
    <property type="entry name" value="WH-like_DNA-bd_sf"/>
</dbReference>
<comment type="caution">
    <text evidence="3">The sequence shown here is derived from an EMBL/GenBank/DDBJ whole genome shotgun (WGS) entry which is preliminary data.</text>
</comment>
<sequence length="861" mass="91626">MFDQEIQRVLRYAARGLGVRVVGAPGSGRTSVARGIVSQLEERGARAYPIFADPALASVPFAGILSLGLDFRSRAAGILGASDVLAGELSRPGLRVLIVDGVESLDRESLSAIDVAHKRLGVPIVATSGDIPFQSGSSATGVLGRWAQATVSIPPLRYEQVNALVAEMLDAPVDVDVAARILAKSGGNLRLAVRIVETALLGDRLAVRDGRWCLNGPTLMTDHLHGTVEALLHGLSREEFRALNTVSLLGTCPVDRLVGTIGADVLDGLEHRGLVSVVPGPDGALLASVFPPVVDDYLREHIGASRRILRSAVTERFAAPSSSAAVPTTASGDGTDSAPAITALRAEMRGNHAATAQYFRSRLDALEHLHYGAWEAERSLANAVAFLQVYWGAPIDRARVQAVFEHTDTDDGDPADVFFFTLTRSLWTVLNEGDLDKAHRILGRFAADVPSWAAEAEAWGVMLDFSYHRAPADIDAAAAGLRTQNPSSGVTATVRGLLAVHRFQPEAALAALDSASSFETLPRFEPVIRGLALFTGGRVDEAIAYALERRRDALQAVDQFSLMTQSYVAALALLYRGLFDEAEYLMGSAFAVGRPGFLLESFYNAMLRLSSLRGGGAPDALGGQAGVGARDVGPLPGMGKGVYELVTRRPESADAFDDDASRLVDENLAHGFVFEAAYSAILCLCLLPGPRVLARAEAILEERGVARFAQLLAFSHAVIDGDAGRLDELVRTYVPADDTYQVAMLLRGGATRHRLAGNSRAASAAERAAKEFTAGAGPDARFMALEPERPGPLTARETEVALLAGQRSNQEIAVLLRVSVRTVESHISNALRKTHTSSRAALSELVRELGDELGSGSHRTA</sequence>
<keyword evidence="4" id="KW-1185">Reference proteome</keyword>
<dbReference type="Proteomes" id="UP001304769">
    <property type="component" value="Unassembled WGS sequence"/>
</dbReference>
<dbReference type="InterPro" id="IPR027417">
    <property type="entry name" value="P-loop_NTPase"/>
</dbReference>
<accession>A0ABU5T568</accession>
<dbReference type="Pfam" id="PF00196">
    <property type="entry name" value="GerE"/>
    <property type="match status" value="1"/>
</dbReference>
<feature type="domain" description="HTH luxR-type" evidence="2">
    <location>
        <begin position="786"/>
        <end position="850"/>
    </location>
</feature>
<dbReference type="Gene3D" id="1.10.10.10">
    <property type="entry name" value="Winged helix-like DNA-binding domain superfamily/Winged helix DNA-binding domain"/>
    <property type="match status" value="1"/>
</dbReference>
<name>A0ABU5T568_9MICC</name>
<dbReference type="PROSITE" id="PS50043">
    <property type="entry name" value="HTH_LUXR_2"/>
    <property type="match status" value="1"/>
</dbReference>
<dbReference type="InterPro" id="IPR016032">
    <property type="entry name" value="Sig_transdc_resp-reg_C-effctor"/>
</dbReference>
<dbReference type="CDD" id="cd06170">
    <property type="entry name" value="LuxR_C_like"/>
    <property type="match status" value="1"/>
</dbReference>
<dbReference type="SUPFAM" id="SSF52540">
    <property type="entry name" value="P-loop containing nucleoside triphosphate hydrolases"/>
    <property type="match status" value="1"/>
</dbReference>
<evidence type="ECO:0000256" key="1">
    <source>
        <dbReference type="ARBA" id="ARBA00023125"/>
    </source>
</evidence>
<dbReference type="SMART" id="SM00421">
    <property type="entry name" value="HTH_LUXR"/>
    <property type="match status" value="1"/>
</dbReference>
<dbReference type="EMBL" id="JAYGGQ010000005">
    <property type="protein sequence ID" value="MEA5454817.1"/>
    <property type="molecule type" value="Genomic_DNA"/>
</dbReference>
<dbReference type="PANTHER" id="PTHR43214:SF42">
    <property type="entry name" value="TRANSCRIPTIONAL REGULATORY PROTEIN DESR"/>
    <property type="match status" value="1"/>
</dbReference>
<organism evidence="3 4">
    <name type="scientific">Sinomonas terricola</name>
    <dbReference type="NCBI Taxonomy" id="3110330"/>
    <lineage>
        <taxon>Bacteria</taxon>
        <taxon>Bacillati</taxon>
        <taxon>Actinomycetota</taxon>
        <taxon>Actinomycetes</taxon>
        <taxon>Micrococcales</taxon>
        <taxon>Micrococcaceae</taxon>
        <taxon>Sinomonas</taxon>
    </lineage>
</organism>
<evidence type="ECO:0000259" key="2">
    <source>
        <dbReference type="PROSITE" id="PS50043"/>
    </source>
</evidence>
<evidence type="ECO:0000313" key="3">
    <source>
        <dbReference type="EMBL" id="MEA5454817.1"/>
    </source>
</evidence>
<dbReference type="SUPFAM" id="SSF46894">
    <property type="entry name" value="C-terminal effector domain of the bipartite response regulators"/>
    <property type="match status" value="1"/>
</dbReference>
<protein>
    <submittedName>
        <fullName evidence="3">LuxR C-terminal-related transcriptional regulator</fullName>
    </submittedName>
</protein>